<keyword evidence="8" id="KW-0460">Magnesium</keyword>
<dbReference type="GO" id="GO:0005886">
    <property type="term" value="C:plasma membrane"/>
    <property type="evidence" value="ECO:0007669"/>
    <property type="project" value="TreeGrafter"/>
</dbReference>
<evidence type="ECO:0000256" key="2">
    <source>
        <dbReference type="ARBA" id="ARBA00022516"/>
    </source>
</evidence>
<dbReference type="Gene3D" id="2.60.200.40">
    <property type="match status" value="1"/>
</dbReference>
<keyword evidence="2" id="KW-0444">Lipid biosynthesis</keyword>
<dbReference type="Pfam" id="PF19279">
    <property type="entry name" value="YegS_C"/>
    <property type="match status" value="1"/>
</dbReference>
<evidence type="ECO:0000259" key="12">
    <source>
        <dbReference type="PROSITE" id="PS50146"/>
    </source>
</evidence>
<dbReference type="SMART" id="SM00046">
    <property type="entry name" value="DAGKc"/>
    <property type="match status" value="1"/>
</dbReference>
<dbReference type="InterPro" id="IPR016064">
    <property type="entry name" value="NAD/diacylglycerol_kinase_sf"/>
</dbReference>
<evidence type="ECO:0000256" key="7">
    <source>
        <dbReference type="ARBA" id="ARBA00022840"/>
    </source>
</evidence>
<feature type="domain" description="DAGKc" evidence="12">
    <location>
        <begin position="2"/>
        <end position="141"/>
    </location>
</feature>
<dbReference type="AlphaFoldDB" id="A0A944GTT2"/>
<keyword evidence="4" id="KW-0479">Metal-binding</keyword>
<dbReference type="SUPFAM" id="SSF111331">
    <property type="entry name" value="NAD kinase/diacylglycerol kinase-like"/>
    <property type="match status" value="1"/>
</dbReference>
<dbReference type="GO" id="GO:0005524">
    <property type="term" value="F:ATP binding"/>
    <property type="evidence" value="ECO:0007669"/>
    <property type="project" value="UniProtKB-KW"/>
</dbReference>
<dbReference type="PANTHER" id="PTHR12358">
    <property type="entry name" value="SPHINGOSINE KINASE"/>
    <property type="match status" value="1"/>
</dbReference>
<keyword evidence="5" id="KW-0547">Nucleotide-binding</keyword>
<comment type="cofactor">
    <cofactor evidence="1">
        <name>Mg(2+)</name>
        <dbReference type="ChEBI" id="CHEBI:18420"/>
    </cofactor>
</comment>
<organism evidence="13 14">
    <name type="scientific">Roseibium polysiphoniae</name>
    <dbReference type="NCBI Taxonomy" id="2571221"/>
    <lineage>
        <taxon>Bacteria</taxon>
        <taxon>Pseudomonadati</taxon>
        <taxon>Pseudomonadota</taxon>
        <taxon>Alphaproteobacteria</taxon>
        <taxon>Hyphomicrobiales</taxon>
        <taxon>Stappiaceae</taxon>
        <taxon>Roseibium</taxon>
    </lineage>
</organism>
<evidence type="ECO:0000256" key="11">
    <source>
        <dbReference type="ARBA" id="ARBA00023264"/>
    </source>
</evidence>
<proteinExistence type="predicted"/>
<keyword evidence="11" id="KW-1208">Phospholipid metabolism</keyword>
<accession>A0A944GTT2</accession>
<dbReference type="InterPro" id="IPR045540">
    <property type="entry name" value="YegS/DAGK_C"/>
</dbReference>
<dbReference type="NCBIfam" id="TIGR00147">
    <property type="entry name" value="YegS/Rv2252/BmrU family lipid kinase"/>
    <property type="match status" value="1"/>
</dbReference>
<keyword evidence="6 13" id="KW-0418">Kinase</keyword>
<dbReference type="InterPro" id="IPR017438">
    <property type="entry name" value="ATP-NAD_kinase_N"/>
</dbReference>
<dbReference type="RefSeq" id="WP_213217453.1">
    <property type="nucleotide sequence ID" value="NZ_QTKU01000005.1"/>
</dbReference>
<sequence>MAEATHMRLILHGKAAARDDVRAAVGAVRERGDKVSVRVTWEAGDAQRLVREALLEAKTEKIDTLVAGGGDGTLNEVVSEALAELSESQAAPFAFGLLPLGTANDFAHGIGLDPGDLTGCLTMAAQTPARAMDVGVVNGRAFVNVATGGFGTKVTAETDPTLKRLLGGAAYVFTGLNRFSELSACEGRITADDHHWEGRFLALAIGNGRQAGGGVQLCPEAILDDGLLDLTVIPYPEADEVPEVLAQLFEKGQEGLKEKLVLWKVRDILIETKEPLQINLDGEPVHDTRLEVATLPGRISFRRP</sequence>
<dbReference type="Proteomes" id="UP000705379">
    <property type="component" value="Unassembled WGS sequence"/>
</dbReference>
<evidence type="ECO:0000256" key="9">
    <source>
        <dbReference type="ARBA" id="ARBA00023098"/>
    </source>
</evidence>
<comment type="caution">
    <text evidence="13">The sequence shown here is derived from an EMBL/GenBank/DDBJ whole genome shotgun (WGS) entry which is preliminary data.</text>
</comment>
<evidence type="ECO:0000256" key="8">
    <source>
        <dbReference type="ARBA" id="ARBA00022842"/>
    </source>
</evidence>
<name>A0A944GTT2_9HYPH</name>
<reference evidence="13" key="1">
    <citation type="submission" date="2018-08" db="EMBL/GenBank/DDBJ databases">
        <authorList>
            <person name="Jin W."/>
            <person name="Wang H."/>
            <person name="Yang Y."/>
            <person name="Li M."/>
            <person name="Liu J."/>
        </authorList>
    </citation>
    <scope>NUCLEOTIDE SEQUENCE</scope>
    <source>
        <strain evidence="13">AESS21</strain>
    </source>
</reference>
<evidence type="ECO:0000256" key="4">
    <source>
        <dbReference type="ARBA" id="ARBA00022723"/>
    </source>
</evidence>
<evidence type="ECO:0000256" key="5">
    <source>
        <dbReference type="ARBA" id="ARBA00022741"/>
    </source>
</evidence>
<evidence type="ECO:0000313" key="14">
    <source>
        <dbReference type="Proteomes" id="UP000705379"/>
    </source>
</evidence>
<keyword evidence="7" id="KW-0067">ATP-binding</keyword>
<keyword evidence="10" id="KW-0594">Phospholipid biosynthesis</keyword>
<evidence type="ECO:0000256" key="10">
    <source>
        <dbReference type="ARBA" id="ARBA00023209"/>
    </source>
</evidence>
<evidence type="ECO:0000256" key="1">
    <source>
        <dbReference type="ARBA" id="ARBA00001946"/>
    </source>
</evidence>
<protein>
    <submittedName>
        <fullName evidence="13">Lipid kinase YegS</fullName>
    </submittedName>
</protein>
<dbReference type="GO" id="GO:0016301">
    <property type="term" value="F:kinase activity"/>
    <property type="evidence" value="ECO:0007669"/>
    <property type="project" value="UniProtKB-KW"/>
</dbReference>
<dbReference type="InterPro" id="IPR001206">
    <property type="entry name" value="Diacylglycerol_kinase_cat_dom"/>
</dbReference>
<dbReference type="InterPro" id="IPR050187">
    <property type="entry name" value="Lipid_Phosphate_FormReg"/>
</dbReference>
<dbReference type="InterPro" id="IPR005218">
    <property type="entry name" value="Diacylglycerol/lipid_kinase"/>
</dbReference>
<keyword evidence="3" id="KW-0808">Transferase</keyword>
<dbReference type="NCBIfam" id="NF009602">
    <property type="entry name" value="PRK13054.1"/>
    <property type="match status" value="1"/>
</dbReference>
<dbReference type="Pfam" id="PF00781">
    <property type="entry name" value="DAGK_cat"/>
    <property type="match status" value="1"/>
</dbReference>
<evidence type="ECO:0000256" key="6">
    <source>
        <dbReference type="ARBA" id="ARBA00022777"/>
    </source>
</evidence>
<dbReference type="PROSITE" id="PS50146">
    <property type="entry name" value="DAGK"/>
    <property type="match status" value="1"/>
</dbReference>
<reference evidence="13" key="2">
    <citation type="journal article" date="2021" name="Microorganisms">
        <title>Bacterial Dimethylsulfoniopropionate Biosynthesis in the East China Sea.</title>
        <authorList>
            <person name="Liu J."/>
            <person name="Zhang Y."/>
            <person name="Liu J."/>
            <person name="Zhong H."/>
            <person name="Williams B.T."/>
            <person name="Zheng Y."/>
            <person name="Curson A.R.J."/>
            <person name="Sun C."/>
            <person name="Sun H."/>
            <person name="Song D."/>
            <person name="Wagner Mackenzie B."/>
            <person name="Bermejo Martinez A."/>
            <person name="Todd J.D."/>
            <person name="Zhang X.H."/>
        </authorList>
    </citation>
    <scope>NUCLEOTIDE SEQUENCE</scope>
    <source>
        <strain evidence="13">AESS21</strain>
    </source>
</reference>
<dbReference type="GO" id="GO:0008654">
    <property type="term" value="P:phospholipid biosynthetic process"/>
    <property type="evidence" value="ECO:0007669"/>
    <property type="project" value="UniProtKB-KW"/>
</dbReference>
<keyword evidence="9" id="KW-0443">Lipid metabolism</keyword>
<gene>
    <name evidence="13" type="ORF">DYI23_18105</name>
</gene>
<evidence type="ECO:0000256" key="3">
    <source>
        <dbReference type="ARBA" id="ARBA00022679"/>
    </source>
</evidence>
<dbReference type="GO" id="GO:0046872">
    <property type="term" value="F:metal ion binding"/>
    <property type="evidence" value="ECO:0007669"/>
    <property type="project" value="UniProtKB-KW"/>
</dbReference>
<dbReference type="Gene3D" id="3.40.50.10330">
    <property type="entry name" value="Probable inorganic polyphosphate/atp-NAD kinase, domain 1"/>
    <property type="match status" value="1"/>
</dbReference>
<dbReference type="PANTHER" id="PTHR12358:SF106">
    <property type="entry name" value="LIPID KINASE YEGS"/>
    <property type="match status" value="1"/>
</dbReference>
<dbReference type="EMBL" id="QTKU01000005">
    <property type="protein sequence ID" value="MBS8262148.1"/>
    <property type="molecule type" value="Genomic_DNA"/>
</dbReference>
<evidence type="ECO:0000313" key="13">
    <source>
        <dbReference type="EMBL" id="MBS8262148.1"/>
    </source>
</evidence>